<reference evidence="13 14" key="1">
    <citation type="submission" date="2016-08" db="EMBL/GenBank/DDBJ databases">
        <authorList>
            <person name="Seilhamer J.J."/>
        </authorList>
    </citation>
    <scope>NUCLEOTIDE SEQUENCE [LARGE SCALE GENOMIC DNA]</scope>
    <source>
        <strain evidence="13 14">BRTC-1</strain>
    </source>
</reference>
<comment type="cofactor">
    <cofactor evidence="1 10">
        <name>Mg(2+)</name>
        <dbReference type="ChEBI" id="CHEBI:18420"/>
    </cofactor>
</comment>
<keyword evidence="3 10" id="KW-0540">Nuclease</keyword>
<evidence type="ECO:0000256" key="4">
    <source>
        <dbReference type="ARBA" id="ARBA00022723"/>
    </source>
</evidence>
<evidence type="ECO:0000259" key="12">
    <source>
        <dbReference type="SMART" id="SM00892"/>
    </source>
</evidence>
<organism evidence="13 14">
    <name type="scientific">Acinetobacter larvae</name>
    <dbReference type="NCBI Taxonomy" id="1789224"/>
    <lineage>
        <taxon>Bacteria</taxon>
        <taxon>Pseudomonadati</taxon>
        <taxon>Pseudomonadota</taxon>
        <taxon>Gammaproteobacteria</taxon>
        <taxon>Moraxellales</taxon>
        <taxon>Moraxellaceae</taxon>
        <taxon>Acinetobacter</taxon>
    </lineage>
</organism>
<dbReference type="PANTHER" id="PTHR13966:SF5">
    <property type="entry name" value="ENDONUCLEASE G, MITOCHONDRIAL"/>
    <property type="match status" value="1"/>
</dbReference>
<dbReference type="GO" id="GO:0046872">
    <property type="term" value="F:metal ion binding"/>
    <property type="evidence" value="ECO:0007669"/>
    <property type="project" value="UniProtKB-KW"/>
</dbReference>
<dbReference type="InterPro" id="IPR020821">
    <property type="entry name" value="ENPP1-3/EXOG-like_nuc-like"/>
</dbReference>
<protein>
    <recommendedName>
        <fullName evidence="10">Endonuclease</fullName>
        <ecNumber evidence="10">3.1.30.-</ecNumber>
    </recommendedName>
</protein>
<dbReference type="SUPFAM" id="SSF54060">
    <property type="entry name" value="His-Me finger endonucleases"/>
    <property type="match status" value="1"/>
</dbReference>
<evidence type="ECO:0000256" key="5">
    <source>
        <dbReference type="ARBA" id="ARBA00022759"/>
    </source>
</evidence>
<feature type="binding site" evidence="9">
    <location>
        <position position="168"/>
    </location>
    <ligand>
        <name>Mg(2+)</name>
        <dbReference type="ChEBI" id="CHEBI:18420"/>
        <note>catalytic</note>
    </ligand>
</feature>
<dbReference type="InterPro" id="IPR044925">
    <property type="entry name" value="His-Me_finger_sf"/>
</dbReference>
<evidence type="ECO:0000256" key="1">
    <source>
        <dbReference type="ARBA" id="ARBA00001946"/>
    </source>
</evidence>
<proteinExistence type="inferred from homology"/>
<dbReference type="GO" id="GO:0003676">
    <property type="term" value="F:nucleic acid binding"/>
    <property type="evidence" value="ECO:0007669"/>
    <property type="project" value="InterPro"/>
</dbReference>
<name>A0A1B2LVY2_9GAMM</name>
<feature type="domain" description="DNA/RNA non-specific endonuclease/pyrophosphatase/phosphodiesterase" evidence="12">
    <location>
        <begin position="75"/>
        <end position="264"/>
    </location>
</feature>
<dbReference type="PROSITE" id="PS01070">
    <property type="entry name" value="NUCLEASE_NON_SPEC"/>
    <property type="match status" value="1"/>
</dbReference>
<evidence type="ECO:0000256" key="3">
    <source>
        <dbReference type="ARBA" id="ARBA00022722"/>
    </source>
</evidence>
<keyword evidence="5 10" id="KW-0255">Endonuclease</keyword>
<dbReference type="Pfam" id="PF01223">
    <property type="entry name" value="Endonuclease_NS"/>
    <property type="match status" value="1"/>
</dbReference>
<dbReference type="CDD" id="cd00091">
    <property type="entry name" value="NUC"/>
    <property type="match status" value="1"/>
</dbReference>
<dbReference type="RefSeq" id="WP_067551556.1">
    <property type="nucleotide sequence ID" value="NZ_CP016895.1"/>
</dbReference>
<dbReference type="GO" id="GO:0016787">
    <property type="term" value="F:hydrolase activity"/>
    <property type="evidence" value="ECO:0007669"/>
    <property type="project" value="UniProtKB-KW"/>
</dbReference>
<dbReference type="InterPro" id="IPR044929">
    <property type="entry name" value="DNA/RNA_non-sp_Endonuclease_sf"/>
</dbReference>
<feature type="domain" description="ENPP1-3/EXOG-like endonuclease/phosphodiesterase" evidence="11">
    <location>
        <begin position="76"/>
        <end position="264"/>
    </location>
</feature>
<accession>A0A1B2LVY2</accession>
<evidence type="ECO:0000256" key="8">
    <source>
        <dbReference type="PIRSR" id="PIRSR640255-1"/>
    </source>
</evidence>
<keyword evidence="4 9" id="KW-0479">Metal-binding</keyword>
<dbReference type="SMART" id="SM00892">
    <property type="entry name" value="Endonuclease_NS"/>
    <property type="match status" value="1"/>
</dbReference>
<gene>
    <name evidence="13" type="ORF">BFG52_01315</name>
</gene>
<keyword evidence="14" id="KW-1185">Reference proteome</keyword>
<dbReference type="PANTHER" id="PTHR13966">
    <property type="entry name" value="ENDONUCLEASE RELATED"/>
    <property type="match status" value="1"/>
</dbReference>
<evidence type="ECO:0000256" key="7">
    <source>
        <dbReference type="ARBA" id="ARBA00022842"/>
    </source>
</evidence>
<dbReference type="STRING" id="1789224.BFG52_01315"/>
<evidence type="ECO:0000256" key="10">
    <source>
        <dbReference type="RuleBase" id="RU366055"/>
    </source>
</evidence>
<evidence type="ECO:0000256" key="9">
    <source>
        <dbReference type="PIRSR" id="PIRSR640255-2"/>
    </source>
</evidence>
<dbReference type="EMBL" id="CP016895">
    <property type="protein sequence ID" value="AOA57121.1"/>
    <property type="molecule type" value="Genomic_DNA"/>
</dbReference>
<dbReference type="Proteomes" id="UP000093391">
    <property type="component" value="Chromosome"/>
</dbReference>
<dbReference type="EC" id="3.1.30.-" evidence="10"/>
<evidence type="ECO:0000313" key="13">
    <source>
        <dbReference type="EMBL" id="AOA57121.1"/>
    </source>
</evidence>
<keyword evidence="7" id="KW-0460">Magnesium</keyword>
<feature type="active site" description="Proton acceptor" evidence="8">
    <location>
        <position position="138"/>
    </location>
</feature>
<dbReference type="SMART" id="SM00477">
    <property type="entry name" value="NUC"/>
    <property type="match status" value="1"/>
</dbReference>
<dbReference type="AlphaFoldDB" id="A0A1B2LVY2"/>
<dbReference type="InterPro" id="IPR001604">
    <property type="entry name" value="Endo_G_ENPP1-like_dom"/>
</dbReference>
<dbReference type="InterPro" id="IPR040255">
    <property type="entry name" value="Non-specific_endonuclease"/>
</dbReference>
<dbReference type="GO" id="GO:0004519">
    <property type="term" value="F:endonuclease activity"/>
    <property type="evidence" value="ECO:0007669"/>
    <property type="project" value="UniProtKB-UniRule"/>
</dbReference>
<dbReference type="Gene3D" id="3.40.570.10">
    <property type="entry name" value="Extracellular Endonuclease, subunit A"/>
    <property type="match status" value="1"/>
</dbReference>
<evidence type="ECO:0000313" key="14">
    <source>
        <dbReference type="Proteomes" id="UP000093391"/>
    </source>
</evidence>
<evidence type="ECO:0000259" key="11">
    <source>
        <dbReference type="SMART" id="SM00477"/>
    </source>
</evidence>
<evidence type="ECO:0000256" key="6">
    <source>
        <dbReference type="ARBA" id="ARBA00022801"/>
    </source>
</evidence>
<dbReference type="KEGG" id="ala:BFG52_01315"/>
<sequence>MARKKKVMGVNATALQVLIGLVLAGASALFFGKEQVTQYIPSLAQNNNRCLSQFYADQPPYLSRASLEQNSFPLCFNGFNVMYSGISKTPLWTAEHLTVSRLSQKIPREDQFHEESRVPQQYRALLSDYRGSGYDRGHMAPNGDMGDRASQKDSFSLANMVPQAPKNNQEVWRKLEEATRSLVLKNKQEIYVVTGPVYRSKKLKTIGKGVIVPDATYKVLYIPKTGVLSAYYAPNNNSLQVQVISVCQLEEYTGINFFPSLSTDQKRNVYRLPLSAAQVKANKPIAYDRWDGSSRCAEAVSSERVQKLQKRFQSSTSDGNIENQSTLNSQANASESELQQLIKNVLRQLLAQL</sequence>
<dbReference type="OrthoDB" id="9811262at2"/>
<dbReference type="InterPro" id="IPR018524">
    <property type="entry name" value="DNA/RNA_endonuclease_AS"/>
</dbReference>
<evidence type="ECO:0000256" key="2">
    <source>
        <dbReference type="ARBA" id="ARBA00010052"/>
    </source>
</evidence>
<comment type="similarity">
    <text evidence="2 10">Belongs to the DNA/RNA non-specific endonuclease family.</text>
</comment>
<keyword evidence="6 10" id="KW-0378">Hydrolase</keyword>